<evidence type="ECO:0000256" key="10">
    <source>
        <dbReference type="ARBA" id="ARBA00023008"/>
    </source>
</evidence>
<keyword evidence="17" id="KW-1185">Reference proteome</keyword>
<evidence type="ECO:0000256" key="9">
    <source>
        <dbReference type="ARBA" id="ARBA00023002"/>
    </source>
</evidence>
<dbReference type="AlphaFoldDB" id="A0A6A8DKH4"/>
<feature type="binding site" description="type 1 copper site" evidence="12">
    <location>
        <position position="107"/>
    </location>
    <ligand>
        <name>Cu cation</name>
        <dbReference type="ChEBI" id="CHEBI:23378"/>
        <label>1</label>
    </ligand>
</feature>
<dbReference type="GO" id="GO:0050421">
    <property type="term" value="F:nitrite reductase (NO-forming) activity"/>
    <property type="evidence" value="ECO:0007669"/>
    <property type="project" value="UniProtKB-EC"/>
</dbReference>
<dbReference type="OrthoDB" id="9757546at2"/>
<feature type="compositionally biased region" description="Polar residues" evidence="13">
    <location>
        <begin position="1"/>
        <end position="11"/>
    </location>
</feature>
<evidence type="ECO:0000256" key="6">
    <source>
        <dbReference type="ARBA" id="ARBA00017290"/>
    </source>
</evidence>
<feature type="binding site" description="type 1 copper site" evidence="12">
    <location>
        <position position="146"/>
    </location>
    <ligand>
        <name>Cu cation</name>
        <dbReference type="ChEBI" id="CHEBI:23378"/>
        <label>1</label>
    </ligand>
</feature>
<comment type="cofactor">
    <cofactor evidence="2 12">
        <name>Cu(2+)</name>
        <dbReference type="ChEBI" id="CHEBI:29036"/>
    </cofactor>
</comment>
<dbReference type="InterPro" id="IPR011706">
    <property type="entry name" value="Cu-oxidase_C"/>
</dbReference>
<organism evidence="16 17">
    <name type="scientific">Aquibacillus halophilus</name>
    <dbReference type="NCBI Taxonomy" id="930132"/>
    <lineage>
        <taxon>Bacteria</taxon>
        <taxon>Bacillati</taxon>
        <taxon>Bacillota</taxon>
        <taxon>Bacilli</taxon>
        <taxon>Bacillales</taxon>
        <taxon>Bacillaceae</taxon>
        <taxon>Aquibacillus</taxon>
    </lineage>
</organism>
<feature type="region of interest" description="Disordered" evidence="13">
    <location>
        <begin position="1"/>
        <end position="36"/>
    </location>
</feature>
<dbReference type="PANTHER" id="PTHR11709:SF394">
    <property type="entry name" value="FI03373P-RELATED"/>
    <property type="match status" value="1"/>
</dbReference>
<comment type="subunit">
    <text evidence="4">Homotrimer.</text>
</comment>
<protein>
    <recommendedName>
        <fullName evidence="6">Copper-containing nitrite reductase</fullName>
        <ecNumber evidence="5">1.7.2.1</ecNumber>
    </recommendedName>
</protein>
<dbReference type="SUPFAM" id="SSF49503">
    <property type="entry name" value="Cupredoxins"/>
    <property type="match status" value="2"/>
</dbReference>
<keyword evidence="7 12" id="KW-0479">Metal-binding</keyword>
<dbReference type="Gene3D" id="2.60.40.420">
    <property type="entry name" value="Cupredoxins - blue copper proteins"/>
    <property type="match status" value="2"/>
</dbReference>
<keyword evidence="9" id="KW-0560">Oxidoreductase</keyword>
<feature type="binding site" description="type 1 copper site" evidence="12">
    <location>
        <position position="147"/>
    </location>
    <ligand>
        <name>Cu cation</name>
        <dbReference type="ChEBI" id="CHEBI:23378"/>
        <label>1</label>
    </ligand>
</feature>
<evidence type="ECO:0000259" key="15">
    <source>
        <dbReference type="Pfam" id="PF07732"/>
    </source>
</evidence>
<evidence type="ECO:0000256" key="8">
    <source>
        <dbReference type="ARBA" id="ARBA00022737"/>
    </source>
</evidence>
<feature type="compositionally biased region" description="Basic and acidic residues" evidence="13">
    <location>
        <begin position="12"/>
        <end position="23"/>
    </location>
</feature>
<evidence type="ECO:0000259" key="14">
    <source>
        <dbReference type="Pfam" id="PF07731"/>
    </source>
</evidence>
<evidence type="ECO:0000256" key="2">
    <source>
        <dbReference type="ARBA" id="ARBA00001973"/>
    </source>
</evidence>
<gene>
    <name evidence="16" type="ORF">GH741_12440</name>
</gene>
<evidence type="ECO:0000256" key="13">
    <source>
        <dbReference type="SAM" id="MobiDB-lite"/>
    </source>
</evidence>
<evidence type="ECO:0000256" key="1">
    <source>
        <dbReference type="ARBA" id="ARBA00001960"/>
    </source>
</evidence>
<feature type="domain" description="Plastocyanin-like" evidence="15">
    <location>
        <begin position="63"/>
        <end position="169"/>
    </location>
</feature>
<accession>A0A6A8DKH4</accession>
<dbReference type="InterPro" id="IPR045087">
    <property type="entry name" value="Cu-oxidase_fam"/>
</dbReference>
<dbReference type="InterPro" id="IPR011707">
    <property type="entry name" value="Cu-oxidase-like_N"/>
</dbReference>
<evidence type="ECO:0000256" key="4">
    <source>
        <dbReference type="ARBA" id="ARBA00011233"/>
    </source>
</evidence>
<evidence type="ECO:0000256" key="5">
    <source>
        <dbReference type="ARBA" id="ARBA00011882"/>
    </source>
</evidence>
<sequence>MAGCSSSNDSSFETKDVDNHVQAEESESEVIKPHQGINQEPIPLQIKRDGTDVYVEMTSQITDIEIQKDKPYKAWTFNGEAPGPLVVVNEGDTIHFTLKNMDPSIPHSMDFHAVHAAPNKKFADVMPNEEDTFTYQASYPGVFMYHCGTAPVLSHIANGMHGTIIVKPADGYPTDNEVDKEYVIIQNEWYKYNDLDDMTNGEPSQVVFSTKALEQGQPNTNGVLNSLKDEPLLAKVGDKVRLYVNNVGPNEVSSFHVVGTVFDDVYIDGNPANHMKGLQTVMLPTSGGAIVEFTLKEEGMYPMVTHQFNHVQKGAVGFIKVTADGKDNDLEAGEH</sequence>
<dbReference type="EMBL" id="WJNG01000010">
    <property type="protein sequence ID" value="MRH43487.1"/>
    <property type="molecule type" value="Genomic_DNA"/>
</dbReference>
<dbReference type="Proteomes" id="UP000799092">
    <property type="component" value="Unassembled WGS sequence"/>
</dbReference>
<dbReference type="PANTHER" id="PTHR11709">
    <property type="entry name" value="MULTI-COPPER OXIDASE"/>
    <property type="match status" value="1"/>
</dbReference>
<feature type="binding site" description="type 1 copper site" evidence="12">
    <location>
        <position position="155"/>
    </location>
    <ligand>
        <name>Cu cation</name>
        <dbReference type="ChEBI" id="CHEBI:23378"/>
        <label>1</label>
    </ligand>
</feature>
<evidence type="ECO:0000256" key="11">
    <source>
        <dbReference type="ARBA" id="ARBA00049340"/>
    </source>
</evidence>
<feature type="domain" description="Plastocyanin-like" evidence="14">
    <location>
        <begin position="214"/>
        <end position="318"/>
    </location>
</feature>
<feature type="binding site" description="type 1 copper site" evidence="12">
    <location>
        <position position="306"/>
    </location>
    <ligand>
        <name>Cu cation</name>
        <dbReference type="ChEBI" id="CHEBI:23378"/>
        <label>1</label>
    </ligand>
</feature>
<comment type="similarity">
    <text evidence="3">Belongs to the multicopper oxidase family.</text>
</comment>
<feature type="binding site" description="type 1 copper site" evidence="12">
    <location>
        <position position="112"/>
    </location>
    <ligand>
        <name>Cu cation</name>
        <dbReference type="ChEBI" id="CHEBI:23378"/>
        <label>1</label>
    </ligand>
</feature>
<name>A0A6A8DKH4_9BACI</name>
<proteinExistence type="inferred from homology"/>
<evidence type="ECO:0000256" key="3">
    <source>
        <dbReference type="ARBA" id="ARBA00010609"/>
    </source>
</evidence>
<reference evidence="16" key="1">
    <citation type="submission" date="2019-11" db="EMBL/GenBank/DDBJ databases">
        <authorList>
            <person name="Li J."/>
        </authorList>
    </citation>
    <scope>NUCLEOTIDE SEQUENCE</scope>
    <source>
        <strain evidence="16">B6B</strain>
    </source>
</reference>
<dbReference type="InterPro" id="IPR008972">
    <property type="entry name" value="Cupredoxin"/>
</dbReference>
<dbReference type="CDD" id="cd11020">
    <property type="entry name" value="CuRO_1_CuNIR"/>
    <property type="match status" value="1"/>
</dbReference>
<comment type="cofactor">
    <cofactor evidence="1 12">
        <name>Cu(+)</name>
        <dbReference type="ChEBI" id="CHEBI:49552"/>
    </cofactor>
</comment>
<dbReference type="Pfam" id="PF07732">
    <property type="entry name" value="Cu-oxidase_3"/>
    <property type="match status" value="1"/>
</dbReference>
<comment type="catalytic activity">
    <reaction evidence="11">
        <text>nitric oxide + Fe(III)-[cytochrome c] + H2O = Fe(II)-[cytochrome c] + nitrite + 2 H(+)</text>
        <dbReference type="Rhea" id="RHEA:15233"/>
        <dbReference type="Rhea" id="RHEA-COMP:10350"/>
        <dbReference type="Rhea" id="RHEA-COMP:14399"/>
        <dbReference type="ChEBI" id="CHEBI:15377"/>
        <dbReference type="ChEBI" id="CHEBI:15378"/>
        <dbReference type="ChEBI" id="CHEBI:16301"/>
        <dbReference type="ChEBI" id="CHEBI:16480"/>
        <dbReference type="ChEBI" id="CHEBI:29033"/>
        <dbReference type="ChEBI" id="CHEBI:29034"/>
        <dbReference type="EC" id="1.7.2.1"/>
    </reaction>
</comment>
<feature type="binding site" description="type 1 copper site" evidence="12">
    <location>
        <position position="160"/>
    </location>
    <ligand>
        <name>Cu cation</name>
        <dbReference type="ChEBI" id="CHEBI:23378"/>
        <label>1</label>
    </ligand>
</feature>
<evidence type="ECO:0000256" key="12">
    <source>
        <dbReference type="PIRSR" id="PIRSR601287-1"/>
    </source>
</evidence>
<dbReference type="Pfam" id="PF07731">
    <property type="entry name" value="Cu-oxidase_2"/>
    <property type="match status" value="1"/>
</dbReference>
<dbReference type="PRINTS" id="PR00695">
    <property type="entry name" value="CUNO2RDTASE"/>
</dbReference>
<evidence type="ECO:0000256" key="7">
    <source>
        <dbReference type="ARBA" id="ARBA00022723"/>
    </source>
</evidence>
<dbReference type="CDD" id="cd04208">
    <property type="entry name" value="CuRO_2_CuNIR"/>
    <property type="match status" value="1"/>
</dbReference>
<keyword evidence="8" id="KW-0677">Repeat</keyword>
<dbReference type="EC" id="1.7.2.1" evidence="5"/>
<keyword evidence="10 12" id="KW-0186">Copper</keyword>
<comment type="caution">
    <text evidence="16">The sequence shown here is derived from an EMBL/GenBank/DDBJ whole genome shotgun (WGS) entry which is preliminary data.</text>
</comment>
<dbReference type="InterPro" id="IPR001287">
    <property type="entry name" value="NO2-reductase_Cu"/>
</dbReference>
<evidence type="ECO:0000313" key="16">
    <source>
        <dbReference type="EMBL" id="MRH43487.1"/>
    </source>
</evidence>
<dbReference type="GO" id="GO:0005507">
    <property type="term" value="F:copper ion binding"/>
    <property type="evidence" value="ECO:0007669"/>
    <property type="project" value="InterPro"/>
</dbReference>
<evidence type="ECO:0000313" key="17">
    <source>
        <dbReference type="Proteomes" id="UP000799092"/>
    </source>
</evidence>